<evidence type="ECO:0000313" key="2">
    <source>
        <dbReference type="EMBL" id="ADH43022.1"/>
    </source>
</evidence>
<dbReference type="EMBL" id="GU574704">
    <property type="protein sequence ID" value="ADH43022.1"/>
    <property type="molecule type" value="Genomic_DNA"/>
</dbReference>
<proteinExistence type="predicted"/>
<protein>
    <submittedName>
        <fullName evidence="2">Uncharacterized protein</fullName>
    </submittedName>
</protein>
<dbReference type="AlphaFoldDB" id="E7CA38"/>
<accession>E7CA38</accession>
<reference evidence="2" key="1">
    <citation type="submission" date="2010-01" db="EMBL/GenBank/DDBJ databases">
        <title>Genome fragments of uncultured bacteria from the North Pacific Subtropical Gyre.</title>
        <authorList>
            <person name="Pham V.D."/>
            <person name="DeLong E.F."/>
        </authorList>
    </citation>
    <scope>NUCLEOTIDE SEQUENCE</scope>
</reference>
<feature type="region of interest" description="Disordered" evidence="1">
    <location>
        <begin position="1"/>
        <end position="46"/>
    </location>
</feature>
<sequence>MSERQVIGCRGMEDSQNPHPPHPAVESNLSIAAGWNDPSAPPDLEKTPSMSVQVLISRPPSQRLSRRDLVHLSNGLVSHASSPSQAHHAVAAISLLRPEPVAACSLRPSQ</sequence>
<name>E7CA38_9PROT</name>
<organism evidence="2">
    <name type="scientific">uncultured SAR11 cluster alpha proteobacterium H17925_45G17</name>
    <dbReference type="NCBI Taxonomy" id="715038"/>
    <lineage>
        <taxon>Bacteria</taxon>
        <taxon>Pseudomonadati</taxon>
        <taxon>Pseudomonadota</taxon>
        <taxon>Alphaproteobacteria</taxon>
        <taxon>Candidatus Pelagibacterales</taxon>
        <taxon>environmental samples</taxon>
    </lineage>
</organism>
<evidence type="ECO:0000256" key="1">
    <source>
        <dbReference type="SAM" id="MobiDB-lite"/>
    </source>
</evidence>